<reference evidence="2" key="1">
    <citation type="submission" date="2019-08" db="EMBL/GenBank/DDBJ databases">
        <authorList>
            <person name="Kucharzyk K."/>
            <person name="Murdoch R.W."/>
            <person name="Higgins S."/>
            <person name="Loffler F."/>
        </authorList>
    </citation>
    <scope>NUCLEOTIDE SEQUENCE</scope>
</reference>
<evidence type="ECO:0000256" key="1">
    <source>
        <dbReference type="SAM" id="MobiDB-lite"/>
    </source>
</evidence>
<organism evidence="2">
    <name type="scientific">bioreactor metagenome</name>
    <dbReference type="NCBI Taxonomy" id="1076179"/>
    <lineage>
        <taxon>unclassified sequences</taxon>
        <taxon>metagenomes</taxon>
        <taxon>ecological metagenomes</taxon>
    </lineage>
</organism>
<accession>A0A645EAS9</accession>
<proteinExistence type="predicted"/>
<dbReference type="AlphaFoldDB" id="A0A645EAS9"/>
<comment type="caution">
    <text evidence="2">The sequence shown here is derived from an EMBL/GenBank/DDBJ whole genome shotgun (WGS) entry which is preliminary data.</text>
</comment>
<protein>
    <submittedName>
        <fullName evidence="2">Uncharacterized protein</fullName>
    </submittedName>
</protein>
<gene>
    <name evidence="2" type="ORF">SDC9_144909</name>
</gene>
<evidence type="ECO:0000313" key="2">
    <source>
        <dbReference type="EMBL" id="MPM97732.1"/>
    </source>
</evidence>
<name>A0A645EAS9_9ZZZZ</name>
<feature type="compositionally biased region" description="Basic and acidic residues" evidence="1">
    <location>
        <begin position="49"/>
        <end position="64"/>
    </location>
</feature>
<feature type="region of interest" description="Disordered" evidence="1">
    <location>
        <begin position="45"/>
        <end position="72"/>
    </location>
</feature>
<sequence>MHLGGGAVDLVRKHEVGEDRAELDVERLLGCLIDASADDIRRHQVGSELEARERTADHGRERPHGQGLRRAGHALQQNVALRQQTGHQLFDHVLLTDDDPLHLRYCLSQDLGGILGGQRLLIA</sequence>
<dbReference type="EMBL" id="VSSQ01043958">
    <property type="protein sequence ID" value="MPM97732.1"/>
    <property type="molecule type" value="Genomic_DNA"/>
</dbReference>